<accession>A0ABU7BC05</accession>
<feature type="transmembrane region" description="Helical" evidence="1">
    <location>
        <begin position="29"/>
        <end position="49"/>
    </location>
</feature>
<sequence length="99" mass="11276">MQQLNENNLTDTQAVHSRKIWSESVDSHFLFLVFCMLSVCIYKFLCSLLKLEFVYLGKKDGPVSDWAIILAVGQSDSHSPGGKFHDETKLQLIRGCQRN</sequence>
<name>A0ABU7BC05_9TELE</name>
<keyword evidence="3" id="KW-1185">Reference proteome</keyword>
<evidence type="ECO:0000313" key="2">
    <source>
        <dbReference type="EMBL" id="MED6247183.1"/>
    </source>
</evidence>
<keyword evidence="1" id="KW-0812">Transmembrane</keyword>
<gene>
    <name evidence="2" type="ORF">ATANTOWER_032538</name>
</gene>
<protein>
    <submittedName>
        <fullName evidence="2">Uncharacterized protein</fullName>
    </submittedName>
</protein>
<reference evidence="2 3" key="1">
    <citation type="submission" date="2021-07" db="EMBL/GenBank/DDBJ databases">
        <authorList>
            <person name="Palmer J.M."/>
        </authorList>
    </citation>
    <scope>NUCLEOTIDE SEQUENCE [LARGE SCALE GENOMIC DNA]</scope>
    <source>
        <strain evidence="2 3">AT_MEX2019</strain>
        <tissue evidence="2">Muscle</tissue>
    </source>
</reference>
<proteinExistence type="predicted"/>
<evidence type="ECO:0000256" key="1">
    <source>
        <dbReference type="SAM" id="Phobius"/>
    </source>
</evidence>
<organism evidence="2 3">
    <name type="scientific">Ataeniobius toweri</name>
    <dbReference type="NCBI Taxonomy" id="208326"/>
    <lineage>
        <taxon>Eukaryota</taxon>
        <taxon>Metazoa</taxon>
        <taxon>Chordata</taxon>
        <taxon>Craniata</taxon>
        <taxon>Vertebrata</taxon>
        <taxon>Euteleostomi</taxon>
        <taxon>Actinopterygii</taxon>
        <taxon>Neopterygii</taxon>
        <taxon>Teleostei</taxon>
        <taxon>Neoteleostei</taxon>
        <taxon>Acanthomorphata</taxon>
        <taxon>Ovalentaria</taxon>
        <taxon>Atherinomorphae</taxon>
        <taxon>Cyprinodontiformes</taxon>
        <taxon>Goodeidae</taxon>
        <taxon>Ataeniobius</taxon>
    </lineage>
</organism>
<evidence type="ECO:0000313" key="3">
    <source>
        <dbReference type="Proteomes" id="UP001345963"/>
    </source>
</evidence>
<dbReference type="EMBL" id="JAHUTI010049183">
    <property type="protein sequence ID" value="MED6247183.1"/>
    <property type="molecule type" value="Genomic_DNA"/>
</dbReference>
<comment type="caution">
    <text evidence="2">The sequence shown here is derived from an EMBL/GenBank/DDBJ whole genome shotgun (WGS) entry which is preliminary data.</text>
</comment>
<keyword evidence="1" id="KW-1133">Transmembrane helix</keyword>
<dbReference type="Proteomes" id="UP001345963">
    <property type="component" value="Unassembled WGS sequence"/>
</dbReference>
<keyword evidence="1" id="KW-0472">Membrane</keyword>